<feature type="chain" id="PRO_5040988998" evidence="3">
    <location>
        <begin position="25"/>
        <end position="525"/>
    </location>
</feature>
<dbReference type="AlphaFoldDB" id="A0A9X4EVG6"/>
<keyword evidence="2" id="KW-0812">Transmembrane</keyword>
<keyword evidence="2" id="KW-0472">Membrane</keyword>
<dbReference type="InterPro" id="IPR036280">
    <property type="entry name" value="Multihaem_cyt_sf"/>
</dbReference>
<evidence type="ECO:0000313" key="6">
    <source>
        <dbReference type="Proteomes" id="UP001140979"/>
    </source>
</evidence>
<dbReference type="SUPFAM" id="SSF48695">
    <property type="entry name" value="Multiheme cytochromes"/>
    <property type="match status" value="1"/>
</dbReference>
<dbReference type="GO" id="GO:0016491">
    <property type="term" value="F:oxidoreductase activity"/>
    <property type="evidence" value="ECO:0007669"/>
    <property type="project" value="TreeGrafter"/>
</dbReference>
<keyword evidence="2" id="KW-1133">Transmembrane helix</keyword>
<protein>
    <submittedName>
        <fullName evidence="5">Tetrathionate reductase family octaheme c-type cytochrome</fullName>
    </submittedName>
</protein>
<dbReference type="RefSeq" id="WP_197556403.1">
    <property type="nucleotide sequence ID" value="NZ_JAKNAT010000011.1"/>
</dbReference>
<dbReference type="PANTHER" id="PTHR35038:SF5">
    <property type="entry name" value="CYTOCHROME C-TYPE PROTEIN NRFB"/>
    <property type="match status" value="1"/>
</dbReference>
<dbReference type="Pfam" id="PF11783">
    <property type="entry name" value="Cytochrome_cB"/>
    <property type="match status" value="1"/>
</dbReference>
<feature type="domain" description="Cytochrome c-552/4" evidence="4">
    <location>
        <begin position="49"/>
        <end position="128"/>
    </location>
</feature>
<evidence type="ECO:0000256" key="1">
    <source>
        <dbReference type="ARBA" id="ARBA00022729"/>
    </source>
</evidence>
<dbReference type="Pfam" id="PF13435">
    <property type="entry name" value="Cytochrome_C554"/>
    <property type="match status" value="1"/>
</dbReference>
<dbReference type="PANTHER" id="PTHR35038">
    <property type="entry name" value="DISSIMILATORY SULFITE REDUCTASE SIRA"/>
    <property type="match status" value="1"/>
</dbReference>
<dbReference type="InterPro" id="IPR051829">
    <property type="entry name" value="Multiheme_Cytochr_ET"/>
</dbReference>
<accession>A0A9X4EVG6</accession>
<comment type="caution">
    <text evidence="5">The sequence shown here is derived from an EMBL/GenBank/DDBJ whole genome shotgun (WGS) entry which is preliminary data.</text>
</comment>
<feature type="signal peptide" evidence="3">
    <location>
        <begin position="1"/>
        <end position="24"/>
    </location>
</feature>
<keyword evidence="1 3" id="KW-0732">Signal</keyword>
<dbReference type="PIRSF" id="PIRSF039014">
    <property type="entry name" value="OTR_cyc"/>
    <property type="match status" value="1"/>
</dbReference>
<sequence>MKRNLKITFSLALAMVSVPFLVLAQSTANHATFKQLEGPFSSGPEVTKACLECHTQAAEQIQQTSHWTWAFDVGFEDKILGKKNVINNFCISTASNEPRCTSCHVGYGWKDNTFDHSKQENVDCLACHDNTGEYKKFPTDAGHPNYTSKEWPTGSGKIRQPVDLKAAAQSVGAPSRETCGACHFYGGGGDGVKHGDMDSSLVTPNRALDVHMSPDGANFACQDCHTTSGHQTAGSRYLMNAKDTEGVDFPGHGDQTRASCESCHGLEPHQGNRLANRLNEHVANIACSTCHVPEYARENKTKTQWDWSTAGNKSRPTSKDDEGYITYTPKKGDFTWERNVVPDYACFNGEMSYTTIGEKITPNAQGVVELTQPQGHCGDDDSRVWPFKIMRSKQPYDTVNQIMVTPHLFGKDENAYWKHLDWDKAATAGMTATGNQYSGDMTFVDSVYHFPIVHMVAPKEQALKCGACHAEDGRLAKLSGFYMPAQTSMSRLDTIGWLIVLMTLLGVIGHALMRAKGKSSNQGDS</sequence>
<evidence type="ECO:0000259" key="4">
    <source>
        <dbReference type="Pfam" id="PF13435"/>
    </source>
</evidence>
<dbReference type="EMBL" id="JAKNBA010000005">
    <property type="protein sequence ID" value="MDE1241460.1"/>
    <property type="molecule type" value="Genomic_DNA"/>
</dbReference>
<evidence type="ECO:0000256" key="2">
    <source>
        <dbReference type="SAM" id="Phobius"/>
    </source>
</evidence>
<name>A0A9X4EVG6_9VIBR</name>
<organism evidence="5 6">
    <name type="scientific">Vibrio aestuarianus</name>
    <dbReference type="NCBI Taxonomy" id="28171"/>
    <lineage>
        <taxon>Bacteria</taxon>
        <taxon>Pseudomonadati</taxon>
        <taxon>Pseudomonadota</taxon>
        <taxon>Gammaproteobacteria</taxon>
        <taxon>Vibrionales</taxon>
        <taxon>Vibrionaceae</taxon>
        <taxon>Vibrio</taxon>
    </lineage>
</organism>
<evidence type="ECO:0000313" key="5">
    <source>
        <dbReference type="EMBL" id="MDE1241460.1"/>
    </source>
</evidence>
<dbReference type="Proteomes" id="UP001140979">
    <property type="component" value="Unassembled WGS sequence"/>
</dbReference>
<dbReference type="NCBIfam" id="TIGR04315">
    <property type="entry name" value="octaheme_Shew"/>
    <property type="match status" value="1"/>
</dbReference>
<proteinExistence type="predicted"/>
<reference evidence="5" key="1">
    <citation type="submission" date="2022-02" db="EMBL/GenBank/DDBJ databases">
        <title>Emergence and expansion in Europe of a Vibrio aestuarianus clonal complex pathogenic for oysters.</title>
        <authorList>
            <person name="Mesnil A."/>
            <person name="Travers M.-A."/>
        </authorList>
    </citation>
    <scope>NUCLEOTIDE SEQUENCE</scope>
    <source>
        <strain evidence="5">19_064_11T1</strain>
    </source>
</reference>
<dbReference type="InterPro" id="IPR023155">
    <property type="entry name" value="Cyt_c-552/4"/>
</dbReference>
<evidence type="ECO:0000256" key="3">
    <source>
        <dbReference type="SAM" id="SignalP"/>
    </source>
</evidence>
<feature type="transmembrane region" description="Helical" evidence="2">
    <location>
        <begin position="495"/>
        <end position="513"/>
    </location>
</feature>
<dbReference type="InterPro" id="IPR024673">
    <property type="entry name" value="Octahem_Cyt_c"/>
</dbReference>
<gene>
    <name evidence="5" type="ORF">L9W94_04705</name>
</gene>
<dbReference type="Gene3D" id="1.10.1130.10">
    <property type="entry name" value="Flavocytochrome C3, Chain A"/>
    <property type="match status" value="1"/>
</dbReference>